<dbReference type="EMBL" id="JAPDNS010000001">
    <property type="protein sequence ID" value="MCW3483531.1"/>
    <property type="molecule type" value="Genomic_DNA"/>
</dbReference>
<dbReference type="SUPFAM" id="SSF49478">
    <property type="entry name" value="Cna protein B-type domain"/>
    <property type="match status" value="1"/>
</dbReference>
<gene>
    <name evidence="2" type="ORF">OL497_06485</name>
</gene>
<keyword evidence="3" id="KW-1185">Reference proteome</keyword>
<evidence type="ECO:0000313" key="2">
    <source>
        <dbReference type="EMBL" id="MCW3483531.1"/>
    </source>
</evidence>
<organism evidence="2 3">
    <name type="scientific">Chitinophaga nivalis</name>
    <dbReference type="NCBI Taxonomy" id="2991709"/>
    <lineage>
        <taxon>Bacteria</taxon>
        <taxon>Pseudomonadati</taxon>
        <taxon>Bacteroidota</taxon>
        <taxon>Chitinophagia</taxon>
        <taxon>Chitinophagales</taxon>
        <taxon>Chitinophagaceae</taxon>
        <taxon>Chitinophaga</taxon>
    </lineage>
</organism>
<feature type="chain" id="PRO_5047490752" evidence="1">
    <location>
        <begin position="21"/>
        <end position="237"/>
    </location>
</feature>
<dbReference type="RefSeq" id="WP_264728962.1">
    <property type="nucleotide sequence ID" value="NZ_JAPDNR010000001.1"/>
</dbReference>
<dbReference type="Proteomes" id="UP001207742">
    <property type="component" value="Unassembled WGS sequence"/>
</dbReference>
<dbReference type="InterPro" id="IPR019613">
    <property type="entry name" value="DUF4198"/>
</dbReference>
<keyword evidence="1" id="KW-0732">Signal</keyword>
<accession>A0ABT3IHX4</accession>
<proteinExistence type="predicted"/>
<protein>
    <submittedName>
        <fullName evidence="2">DUF4198 domain-containing protein</fullName>
    </submittedName>
</protein>
<evidence type="ECO:0000313" key="3">
    <source>
        <dbReference type="Proteomes" id="UP001207742"/>
    </source>
</evidence>
<sequence length="237" mass="26019">MKIKLLLSLLLVCCCSHVFAHMLWIETQLTGTKGKEQQVKIYYGEYTEHTPEKVSDWYSDVKTFTLWLIGPDKQKTKLTCTPGADHFTASFTPATDGVYTLAVSHDARELGGTTKYQFNASATVAVGKTAVATETVTGHELTAFTGAGKVFKVNKPVAVKTSFKSTPTEKIQVAVFSPSGWNTTIVTDAAGVATFVPLWPGKYMLEATNMHTEDGTLYENKYNGVWRNATIAFEVVK</sequence>
<dbReference type="Pfam" id="PF10670">
    <property type="entry name" value="DUF4198"/>
    <property type="match status" value="1"/>
</dbReference>
<evidence type="ECO:0000256" key="1">
    <source>
        <dbReference type="SAM" id="SignalP"/>
    </source>
</evidence>
<feature type="signal peptide" evidence="1">
    <location>
        <begin position="1"/>
        <end position="20"/>
    </location>
</feature>
<reference evidence="2 3" key="1">
    <citation type="submission" date="2022-10" db="EMBL/GenBank/DDBJ databases">
        <title>Chitinophaga nivalis PC15 sp. nov., isolated from Pyeongchang county, South Korea.</title>
        <authorList>
            <person name="Trinh H.N."/>
        </authorList>
    </citation>
    <scope>NUCLEOTIDE SEQUENCE [LARGE SCALE GENOMIC DNA]</scope>
    <source>
        <strain evidence="2 3">PC14</strain>
    </source>
</reference>
<name>A0ABT3IHX4_9BACT</name>
<comment type="caution">
    <text evidence="2">The sequence shown here is derived from an EMBL/GenBank/DDBJ whole genome shotgun (WGS) entry which is preliminary data.</text>
</comment>